<evidence type="ECO:0000256" key="9">
    <source>
        <dbReference type="ARBA" id="ARBA00050776"/>
    </source>
</evidence>
<dbReference type="Gene3D" id="1.10.260.50">
    <property type="match status" value="1"/>
</dbReference>
<keyword evidence="6" id="KW-0663">Pyridoxal phosphate</keyword>
<dbReference type="PANTHER" id="PTHR11601:SF34">
    <property type="entry name" value="CYSTEINE DESULFURASE"/>
    <property type="match status" value="1"/>
</dbReference>
<dbReference type="Gene3D" id="3.90.1150.10">
    <property type="entry name" value="Aspartate Aminotransferase, domain 1"/>
    <property type="match status" value="1"/>
</dbReference>
<keyword evidence="7" id="KW-0408">Iron</keyword>
<dbReference type="Pfam" id="PF00266">
    <property type="entry name" value="Aminotran_5"/>
    <property type="match status" value="1"/>
</dbReference>
<dbReference type="Gene3D" id="3.40.640.10">
    <property type="entry name" value="Type I PLP-dependent aspartate aminotransferase-like (Major domain)"/>
    <property type="match status" value="1"/>
</dbReference>
<evidence type="ECO:0000313" key="13">
    <source>
        <dbReference type="Proteomes" id="UP001198893"/>
    </source>
</evidence>
<feature type="domain" description="Aminotransferase class V" evidence="11">
    <location>
        <begin position="5"/>
        <end position="367"/>
    </location>
</feature>
<name>A0AAW4WIF5_9FIRM</name>
<dbReference type="InterPro" id="IPR015421">
    <property type="entry name" value="PyrdxlP-dep_Trfase_major"/>
</dbReference>
<comment type="similarity">
    <text evidence="2">Belongs to the class-V pyridoxal-phosphate-dependent aminotransferase family. NifS/IscS subfamily.</text>
</comment>
<dbReference type="Proteomes" id="UP001198893">
    <property type="component" value="Unassembled WGS sequence"/>
</dbReference>
<keyword evidence="4" id="KW-0808">Transferase</keyword>
<dbReference type="SUPFAM" id="SSF53383">
    <property type="entry name" value="PLP-dependent transferases"/>
    <property type="match status" value="1"/>
</dbReference>
<dbReference type="InterPro" id="IPR015422">
    <property type="entry name" value="PyrdxlP-dep_Trfase_small"/>
</dbReference>
<dbReference type="AlphaFoldDB" id="A0AAW4WIF5"/>
<dbReference type="EC" id="2.8.1.7" evidence="3"/>
<comment type="cofactor">
    <cofactor evidence="1 10">
        <name>pyridoxal 5'-phosphate</name>
        <dbReference type="ChEBI" id="CHEBI:597326"/>
    </cofactor>
</comment>
<evidence type="ECO:0000256" key="7">
    <source>
        <dbReference type="ARBA" id="ARBA00023004"/>
    </source>
</evidence>
<protein>
    <recommendedName>
        <fullName evidence="3">cysteine desulfurase</fullName>
        <ecNumber evidence="3">2.8.1.7</ecNumber>
    </recommendedName>
</protein>
<evidence type="ECO:0000313" key="12">
    <source>
        <dbReference type="EMBL" id="MCC2242202.1"/>
    </source>
</evidence>
<organism evidence="12 13">
    <name type="scientific">Roseburia amylophila</name>
    <dbReference type="NCBI Taxonomy" id="2981794"/>
    <lineage>
        <taxon>Bacteria</taxon>
        <taxon>Bacillati</taxon>
        <taxon>Bacillota</taxon>
        <taxon>Clostridia</taxon>
        <taxon>Lachnospirales</taxon>
        <taxon>Lachnospiraceae</taxon>
        <taxon>Roseburia</taxon>
    </lineage>
</organism>
<dbReference type="EMBL" id="JAJEQW010000007">
    <property type="protein sequence ID" value="MCC2242202.1"/>
    <property type="molecule type" value="Genomic_DNA"/>
</dbReference>
<proteinExistence type="inferred from homology"/>
<dbReference type="GO" id="GO:0051536">
    <property type="term" value="F:iron-sulfur cluster binding"/>
    <property type="evidence" value="ECO:0007669"/>
    <property type="project" value="UniProtKB-KW"/>
</dbReference>
<dbReference type="NCBIfam" id="NF002806">
    <property type="entry name" value="PRK02948.1"/>
    <property type="match status" value="1"/>
</dbReference>
<dbReference type="InterPro" id="IPR000192">
    <property type="entry name" value="Aminotrans_V_dom"/>
</dbReference>
<reference evidence="12" key="1">
    <citation type="submission" date="2021-10" db="EMBL/GenBank/DDBJ databases">
        <title>Anaerobic single-cell dispensing facilitates the cultivation of human gut bacteria.</title>
        <authorList>
            <person name="Afrizal A."/>
        </authorList>
    </citation>
    <scope>NUCLEOTIDE SEQUENCE</scope>
    <source>
        <strain evidence="12">CLA-AA-H204</strain>
    </source>
</reference>
<evidence type="ECO:0000256" key="3">
    <source>
        <dbReference type="ARBA" id="ARBA00012239"/>
    </source>
</evidence>
<keyword evidence="8" id="KW-0411">Iron-sulfur</keyword>
<evidence type="ECO:0000259" key="11">
    <source>
        <dbReference type="Pfam" id="PF00266"/>
    </source>
</evidence>
<evidence type="ECO:0000256" key="6">
    <source>
        <dbReference type="ARBA" id="ARBA00022898"/>
    </source>
</evidence>
<dbReference type="RefSeq" id="WP_227701343.1">
    <property type="nucleotide sequence ID" value="NZ_JAJEQW010000007.1"/>
</dbReference>
<evidence type="ECO:0000256" key="1">
    <source>
        <dbReference type="ARBA" id="ARBA00001933"/>
    </source>
</evidence>
<evidence type="ECO:0000256" key="2">
    <source>
        <dbReference type="ARBA" id="ARBA00006490"/>
    </source>
</evidence>
<dbReference type="InterPro" id="IPR020578">
    <property type="entry name" value="Aminotrans_V_PyrdxlP_BS"/>
</dbReference>
<dbReference type="GO" id="GO:0031071">
    <property type="term" value="F:cysteine desulfurase activity"/>
    <property type="evidence" value="ECO:0007669"/>
    <property type="project" value="UniProtKB-EC"/>
</dbReference>
<evidence type="ECO:0000256" key="5">
    <source>
        <dbReference type="ARBA" id="ARBA00022723"/>
    </source>
</evidence>
<evidence type="ECO:0000256" key="10">
    <source>
        <dbReference type="RuleBase" id="RU004504"/>
    </source>
</evidence>
<dbReference type="PANTHER" id="PTHR11601">
    <property type="entry name" value="CYSTEINE DESULFURYLASE FAMILY MEMBER"/>
    <property type="match status" value="1"/>
</dbReference>
<dbReference type="PIRSF" id="PIRSF005572">
    <property type="entry name" value="NifS"/>
    <property type="match status" value="1"/>
</dbReference>
<dbReference type="FunFam" id="3.40.640.10:FF:000084">
    <property type="entry name" value="IscS-like cysteine desulfurase"/>
    <property type="match status" value="1"/>
</dbReference>
<comment type="caution">
    <text evidence="12">The sequence shown here is derived from an EMBL/GenBank/DDBJ whole genome shotgun (WGS) entry which is preliminary data.</text>
</comment>
<comment type="catalytic activity">
    <reaction evidence="9">
        <text>(sulfur carrier)-H + L-cysteine = (sulfur carrier)-SH + L-alanine</text>
        <dbReference type="Rhea" id="RHEA:43892"/>
        <dbReference type="Rhea" id="RHEA-COMP:14737"/>
        <dbReference type="Rhea" id="RHEA-COMP:14739"/>
        <dbReference type="ChEBI" id="CHEBI:29917"/>
        <dbReference type="ChEBI" id="CHEBI:35235"/>
        <dbReference type="ChEBI" id="CHEBI:57972"/>
        <dbReference type="ChEBI" id="CHEBI:64428"/>
        <dbReference type="EC" id="2.8.1.7"/>
    </reaction>
</comment>
<accession>A0AAW4WIF5</accession>
<evidence type="ECO:0000256" key="8">
    <source>
        <dbReference type="ARBA" id="ARBA00023014"/>
    </source>
</evidence>
<evidence type="ECO:0000256" key="4">
    <source>
        <dbReference type="ARBA" id="ARBA00022679"/>
    </source>
</evidence>
<dbReference type="GO" id="GO:0046872">
    <property type="term" value="F:metal ion binding"/>
    <property type="evidence" value="ECO:0007669"/>
    <property type="project" value="UniProtKB-KW"/>
</dbReference>
<keyword evidence="5" id="KW-0479">Metal-binding</keyword>
<dbReference type="InterPro" id="IPR016454">
    <property type="entry name" value="Cysteine_dSase"/>
</dbReference>
<sequence length="388" mass="42970">MKKMIYLDNAATTPTAPEVIEAMLPFYERRYGNPSALYDLGQKSHDAIEESRKIIAQSIGAQPEEIYFTAGGSESDNWALKCTAESMVMRGRHIITTKIEHHAILRTCGYLEQNGYEITYLPVNDKGTVSLEQVRQAIRPDTILISVMMANNEIGTIEPIARIGMLARRYGICFHTDAVQAYGHIPIEVNRMNIDMMSASAHKFNGPKGTGFLYVRKKKRIPPFIHGGGQESGVRAGTENVPGIVGMGKAAAMAMESLKERMEIETRMRDYLIYSVLKQVPKVRLNGEWNNRLPNNVDFCFDELEGGNLLVMLDMDGICASAGSACSSGEHEPSHVLTAIGVPPEIARGALRLTLNEKITAEQIDYVTACIKKNVTILRGQKETVKFT</sequence>
<gene>
    <name evidence="12" type="ORF">LKD47_07810</name>
</gene>
<dbReference type="InterPro" id="IPR015424">
    <property type="entry name" value="PyrdxlP-dep_Trfase"/>
</dbReference>
<dbReference type="PROSITE" id="PS00595">
    <property type="entry name" value="AA_TRANSFER_CLASS_5"/>
    <property type="match status" value="1"/>
</dbReference>